<sequence length="379" mass="42071">MKNNLISYAEYTEESFPDWTVEEFDSIQENHHFSRHYKSARNRTIRQYRRNRTGKWSLRTAAAVIAVCMACPAAVYASVTHADFFRNAFGDAGRKSVASHTELADNGKGGQIEITYPERNYVSVDPDKADSLIGEQTSTEPVTVDINDHKLTILSAVRDRNAMTMEFTLECSTGVTVYDFDSLSNEAKGARSAENATIRLLFDNAADNIYIDQEKSTDTLLHCYAYCVFVTPVEDGEEPKLDIYYADTPLLSLPENEKPQEKQISIPVAKAAAVTAYSSEEGGYLELSPISCSIDLAKGLGLSQEEAYDPGNLAKVSIHYTDGSVYEVYDKDANIDNTSYTLGGVGDNYSVTTMNLNRLMEVNQVDYITVNDVPYTAVK</sequence>
<reference evidence="2 3" key="1">
    <citation type="submission" date="2019-08" db="EMBL/GenBank/DDBJ databases">
        <title>In-depth cultivation of the pig gut microbiome towards novel bacterial diversity and tailored functional studies.</title>
        <authorList>
            <person name="Wylensek D."/>
            <person name="Hitch T.C.A."/>
            <person name="Clavel T."/>
        </authorList>
    </citation>
    <scope>NUCLEOTIDE SEQUENCE [LARGE SCALE GENOMIC DNA]</scope>
    <source>
        <strain evidence="2 3">Oil+RF-744-WCA-WT-13</strain>
    </source>
</reference>
<name>A0A7X2TNV9_9FIRM</name>
<dbReference type="EMBL" id="VUMV01000008">
    <property type="protein sequence ID" value="MST82719.1"/>
    <property type="molecule type" value="Genomic_DNA"/>
</dbReference>
<keyword evidence="1" id="KW-0472">Membrane</keyword>
<evidence type="ECO:0008006" key="4">
    <source>
        <dbReference type="Google" id="ProtNLM"/>
    </source>
</evidence>
<keyword evidence="1" id="KW-0812">Transmembrane</keyword>
<proteinExistence type="predicted"/>
<keyword evidence="1" id="KW-1133">Transmembrane helix</keyword>
<evidence type="ECO:0000313" key="2">
    <source>
        <dbReference type="EMBL" id="MST82719.1"/>
    </source>
</evidence>
<protein>
    <recommendedName>
        <fullName evidence="4">DUF4179 domain-containing protein</fullName>
    </recommendedName>
</protein>
<evidence type="ECO:0000256" key="1">
    <source>
        <dbReference type="SAM" id="Phobius"/>
    </source>
</evidence>
<dbReference type="RefSeq" id="WP_154458634.1">
    <property type="nucleotide sequence ID" value="NZ_VUMV01000008.1"/>
</dbReference>
<keyword evidence="3" id="KW-1185">Reference proteome</keyword>
<dbReference type="Proteomes" id="UP000466864">
    <property type="component" value="Unassembled WGS sequence"/>
</dbReference>
<comment type="caution">
    <text evidence="2">The sequence shown here is derived from an EMBL/GenBank/DDBJ whole genome shotgun (WGS) entry which is preliminary data.</text>
</comment>
<evidence type="ECO:0000313" key="3">
    <source>
        <dbReference type="Proteomes" id="UP000466864"/>
    </source>
</evidence>
<gene>
    <name evidence="2" type="ORF">FYJ60_10365</name>
</gene>
<dbReference type="AlphaFoldDB" id="A0A7X2TNV9"/>
<feature type="transmembrane region" description="Helical" evidence="1">
    <location>
        <begin position="56"/>
        <end position="77"/>
    </location>
</feature>
<organism evidence="2 3">
    <name type="scientific">Bilifractor porci</name>
    <dbReference type="NCBI Taxonomy" id="2606636"/>
    <lineage>
        <taxon>Bacteria</taxon>
        <taxon>Bacillati</taxon>
        <taxon>Bacillota</taxon>
        <taxon>Clostridia</taxon>
        <taxon>Lachnospirales</taxon>
        <taxon>Lachnospiraceae</taxon>
        <taxon>Bilifractor</taxon>
    </lineage>
</organism>
<accession>A0A7X2TNV9</accession>